<dbReference type="Gene3D" id="3.10.20.90">
    <property type="entry name" value="Phosphatidylinositol 3-kinase Catalytic Subunit, Chain A, domain 1"/>
    <property type="match status" value="1"/>
</dbReference>
<dbReference type="PANTHER" id="PTHR14557:SF5">
    <property type="entry name" value="UBIQUITIN-LIKE DOMAIN-CONTAINING PROTEIN"/>
    <property type="match status" value="1"/>
</dbReference>
<keyword evidence="2" id="KW-0472">Membrane</keyword>
<dbReference type="AlphaFoldDB" id="A0A1S3HXA8"/>
<feature type="domain" description="Ubiquitin-like" evidence="3">
    <location>
        <begin position="259"/>
        <end position="327"/>
    </location>
</feature>
<dbReference type="Pfam" id="PF00240">
    <property type="entry name" value="ubiquitin"/>
    <property type="match status" value="1"/>
</dbReference>
<gene>
    <name evidence="5" type="primary">LOC106158664</name>
</gene>
<dbReference type="PROSITE" id="PS50053">
    <property type="entry name" value="UBIQUITIN_2"/>
    <property type="match status" value="1"/>
</dbReference>
<evidence type="ECO:0000313" key="5">
    <source>
        <dbReference type="RefSeq" id="XP_013390196.1"/>
    </source>
</evidence>
<dbReference type="InParanoid" id="A0A1S3HXA8"/>
<dbReference type="OMA" id="RRHFQME"/>
<evidence type="ECO:0000256" key="2">
    <source>
        <dbReference type="SAM" id="Phobius"/>
    </source>
</evidence>
<dbReference type="SUPFAM" id="SSF54236">
    <property type="entry name" value="Ubiquitin-like"/>
    <property type="match status" value="1"/>
</dbReference>
<evidence type="ECO:0000313" key="4">
    <source>
        <dbReference type="Proteomes" id="UP000085678"/>
    </source>
</evidence>
<dbReference type="CDD" id="cd17057">
    <property type="entry name" value="Ubl_TMUB1_like"/>
    <property type="match status" value="1"/>
</dbReference>
<dbReference type="Proteomes" id="UP000085678">
    <property type="component" value="Unplaced"/>
</dbReference>
<feature type="compositionally biased region" description="Polar residues" evidence="1">
    <location>
        <begin position="141"/>
        <end position="157"/>
    </location>
</feature>
<feature type="transmembrane region" description="Helical" evidence="2">
    <location>
        <begin position="358"/>
        <end position="377"/>
    </location>
</feature>
<dbReference type="RefSeq" id="XP_013390196.1">
    <property type="nucleotide sequence ID" value="XM_013534742.1"/>
</dbReference>
<reference evidence="5" key="1">
    <citation type="submission" date="2025-08" db="UniProtKB">
        <authorList>
            <consortium name="RefSeq"/>
        </authorList>
    </citation>
    <scope>IDENTIFICATION</scope>
    <source>
        <tissue evidence="5">Gonads</tissue>
    </source>
</reference>
<proteinExistence type="predicted"/>
<sequence length="423" mass="47295">MSLVEGIGDEVMMVVVVFLLMAVFLIAWMSTSVHERNFVSILIFETRHRLMNQAAAGQAHGQSNESGPHVPHQSESVQPQETRSDEHQNDRTEAVQPPAFSSSDTLPRSDAAQNDENSSAVDDCQNNTTDSNNVGGEYDGINSSESHLSENVTNTGPTEPPAVSSLPDTLSELRRRRVEALTKTSASESLEQVAQSCGLNMEQPELNSSQWQSENHSSPSESTSPSPSQTEENRHSQSEERTQTSQSETPVYDPENGLIRLRLRFLSEVERHVQGRMQETVAQLRSREFAAELEENKIIRFIFNGRELKPDTQTLQTFNIGDSSIIHCLIAQGTQGQTQGQGQGHQQEHIVDLDLSRMMLPLFGLILAILWYFRIVYKVYFNPMSTITLVGFTIMFAVALASAFTPQRREDNVQVHRHHVHAE</sequence>
<feature type="transmembrane region" description="Helical" evidence="2">
    <location>
        <begin position="12"/>
        <end position="30"/>
    </location>
</feature>
<feature type="compositionally biased region" description="Basic and acidic residues" evidence="1">
    <location>
        <begin position="82"/>
        <end position="93"/>
    </location>
</feature>
<feature type="transmembrane region" description="Helical" evidence="2">
    <location>
        <begin position="383"/>
        <end position="404"/>
    </location>
</feature>
<protein>
    <submittedName>
        <fullName evidence="5">Transmembrane and ubiquitin-like domain-containing protein 1</fullName>
    </submittedName>
</protein>
<dbReference type="InterPro" id="IPR029071">
    <property type="entry name" value="Ubiquitin-like_domsf"/>
</dbReference>
<name>A0A1S3HXA8_LINAN</name>
<accession>A0A1S3HXA8</accession>
<feature type="compositionally biased region" description="Polar residues" evidence="1">
    <location>
        <begin position="99"/>
        <end position="134"/>
    </location>
</feature>
<dbReference type="InterPro" id="IPR000626">
    <property type="entry name" value="Ubiquitin-like_dom"/>
</dbReference>
<dbReference type="PANTHER" id="PTHR14557">
    <property type="entry name" value="PROTEIN C7ORF21"/>
    <property type="match status" value="1"/>
</dbReference>
<organism evidence="4 5">
    <name type="scientific">Lingula anatina</name>
    <name type="common">Brachiopod</name>
    <name type="synonym">Lingula unguis</name>
    <dbReference type="NCBI Taxonomy" id="7574"/>
    <lineage>
        <taxon>Eukaryota</taxon>
        <taxon>Metazoa</taxon>
        <taxon>Spiralia</taxon>
        <taxon>Lophotrochozoa</taxon>
        <taxon>Brachiopoda</taxon>
        <taxon>Linguliformea</taxon>
        <taxon>Lingulata</taxon>
        <taxon>Lingulida</taxon>
        <taxon>Linguloidea</taxon>
        <taxon>Lingulidae</taxon>
        <taxon>Lingula</taxon>
    </lineage>
</organism>
<evidence type="ECO:0000259" key="3">
    <source>
        <dbReference type="PROSITE" id="PS50053"/>
    </source>
</evidence>
<evidence type="ECO:0000256" key="1">
    <source>
        <dbReference type="SAM" id="MobiDB-lite"/>
    </source>
</evidence>
<dbReference type="GeneID" id="106158664"/>
<keyword evidence="2" id="KW-0812">Transmembrane</keyword>
<dbReference type="InterPro" id="IPR040352">
    <property type="entry name" value="TMUB1/2"/>
</dbReference>
<feature type="region of interest" description="Disordered" evidence="1">
    <location>
        <begin position="205"/>
        <end position="254"/>
    </location>
</feature>
<dbReference type="GO" id="GO:0036503">
    <property type="term" value="P:ERAD pathway"/>
    <property type="evidence" value="ECO:0007669"/>
    <property type="project" value="InterPro"/>
</dbReference>
<feature type="compositionally biased region" description="Low complexity" evidence="1">
    <location>
        <begin position="212"/>
        <end position="230"/>
    </location>
</feature>
<dbReference type="OrthoDB" id="161999at2759"/>
<dbReference type="KEGG" id="lak:106158664"/>
<keyword evidence="4" id="KW-1185">Reference proteome</keyword>
<feature type="region of interest" description="Disordered" evidence="1">
    <location>
        <begin position="54"/>
        <end position="169"/>
    </location>
</feature>
<dbReference type="SMART" id="SM00213">
    <property type="entry name" value="UBQ"/>
    <property type="match status" value="1"/>
</dbReference>
<keyword evidence="2" id="KW-1133">Transmembrane helix</keyword>
<feature type="compositionally biased region" description="Basic and acidic residues" evidence="1">
    <location>
        <begin position="231"/>
        <end position="242"/>
    </location>
</feature>